<comment type="caution">
    <text evidence="2">The sequence shown here is derived from an EMBL/GenBank/DDBJ whole genome shotgun (WGS) entry which is preliminary data.</text>
</comment>
<name>A0A427A5K6_ENSVE</name>
<protein>
    <submittedName>
        <fullName evidence="2">Uncharacterized protein</fullName>
    </submittedName>
</protein>
<accession>A0A427A5K6</accession>
<sequence length="75" mass="8539">MGGTAKIDRRRSIEGEIDRRRSLEGEKGKKKKRKRRTKKEERRKKRRKSIPCAVLARASSPAPGRPRAIITLACG</sequence>
<evidence type="ECO:0000313" key="3">
    <source>
        <dbReference type="Proteomes" id="UP000287651"/>
    </source>
</evidence>
<evidence type="ECO:0000256" key="1">
    <source>
        <dbReference type="SAM" id="MobiDB-lite"/>
    </source>
</evidence>
<dbReference type="AlphaFoldDB" id="A0A427A5K6"/>
<gene>
    <name evidence="2" type="ORF">B296_00035512</name>
</gene>
<feature type="region of interest" description="Disordered" evidence="1">
    <location>
        <begin position="1"/>
        <end position="51"/>
    </location>
</feature>
<organism evidence="2 3">
    <name type="scientific">Ensete ventricosum</name>
    <name type="common">Abyssinian banana</name>
    <name type="synonym">Musa ensete</name>
    <dbReference type="NCBI Taxonomy" id="4639"/>
    <lineage>
        <taxon>Eukaryota</taxon>
        <taxon>Viridiplantae</taxon>
        <taxon>Streptophyta</taxon>
        <taxon>Embryophyta</taxon>
        <taxon>Tracheophyta</taxon>
        <taxon>Spermatophyta</taxon>
        <taxon>Magnoliopsida</taxon>
        <taxon>Liliopsida</taxon>
        <taxon>Zingiberales</taxon>
        <taxon>Musaceae</taxon>
        <taxon>Ensete</taxon>
    </lineage>
</organism>
<dbReference type="Proteomes" id="UP000287651">
    <property type="component" value="Unassembled WGS sequence"/>
</dbReference>
<proteinExistence type="predicted"/>
<reference evidence="2 3" key="1">
    <citation type="journal article" date="2014" name="Agronomy (Basel)">
        <title>A Draft Genome Sequence for Ensete ventricosum, the Drought-Tolerant Tree Against Hunger.</title>
        <authorList>
            <person name="Harrison J."/>
            <person name="Moore K.A."/>
            <person name="Paszkiewicz K."/>
            <person name="Jones T."/>
            <person name="Grant M."/>
            <person name="Ambacheew D."/>
            <person name="Muzemil S."/>
            <person name="Studholme D.J."/>
        </authorList>
    </citation>
    <scope>NUCLEOTIDE SEQUENCE [LARGE SCALE GENOMIC DNA]</scope>
</reference>
<feature type="compositionally biased region" description="Basic residues" evidence="1">
    <location>
        <begin position="28"/>
        <end position="49"/>
    </location>
</feature>
<dbReference type="EMBL" id="AMZH03003698">
    <property type="protein sequence ID" value="RRT71471.1"/>
    <property type="molecule type" value="Genomic_DNA"/>
</dbReference>
<feature type="compositionally biased region" description="Basic and acidic residues" evidence="1">
    <location>
        <begin position="1"/>
        <end position="27"/>
    </location>
</feature>
<evidence type="ECO:0000313" key="2">
    <source>
        <dbReference type="EMBL" id="RRT71471.1"/>
    </source>
</evidence>